<name>A0A815YED2_9BILA</name>
<organism evidence="1 2">
    <name type="scientific">Adineta steineri</name>
    <dbReference type="NCBI Taxonomy" id="433720"/>
    <lineage>
        <taxon>Eukaryota</taxon>
        <taxon>Metazoa</taxon>
        <taxon>Spiralia</taxon>
        <taxon>Gnathifera</taxon>
        <taxon>Rotifera</taxon>
        <taxon>Eurotatoria</taxon>
        <taxon>Bdelloidea</taxon>
        <taxon>Adinetida</taxon>
        <taxon>Adinetidae</taxon>
        <taxon>Adineta</taxon>
    </lineage>
</organism>
<accession>A0A815YED2</accession>
<sequence>ELGELDKKVLTDTEHVKQLQRRHEAVSTGTAVVGSSSQEFQKKNTKTIIY</sequence>
<evidence type="ECO:0000313" key="2">
    <source>
        <dbReference type="Proteomes" id="UP000663845"/>
    </source>
</evidence>
<dbReference type="Proteomes" id="UP000663845">
    <property type="component" value="Unassembled WGS sequence"/>
</dbReference>
<reference evidence="1" key="1">
    <citation type="submission" date="2021-02" db="EMBL/GenBank/DDBJ databases">
        <authorList>
            <person name="Nowell W R."/>
        </authorList>
    </citation>
    <scope>NUCLEOTIDE SEQUENCE</scope>
</reference>
<proteinExistence type="predicted"/>
<dbReference type="EMBL" id="CAJNOG010008620">
    <property type="protein sequence ID" value="CAF1569403.1"/>
    <property type="molecule type" value="Genomic_DNA"/>
</dbReference>
<evidence type="ECO:0000313" key="1">
    <source>
        <dbReference type="EMBL" id="CAF1569403.1"/>
    </source>
</evidence>
<dbReference type="AlphaFoldDB" id="A0A815YED2"/>
<gene>
    <name evidence="1" type="ORF">JYZ213_LOCUS47278</name>
</gene>
<comment type="caution">
    <text evidence="1">The sequence shown here is derived from an EMBL/GenBank/DDBJ whole genome shotgun (WGS) entry which is preliminary data.</text>
</comment>
<feature type="non-terminal residue" evidence="1">
    <location>
        <position position="1"/>
    </location>
</feature>
<protein>
    <submittedName>
        <fullName evidence="1">Uncharacterized protein</fullName>
    </submittedName>
</protein>